<dbReference type="EMBL" id="CAMXCT030001369">
    <property type="protein sequence ID" value="CAL4776761.1"/>
    <property type="molecule type" value="Genomic_DNA"/>
</dbReference>
<evidence type="ECO:0000256" key="6">
    <source>
        <dbReference type="ARBA" id="ARBA00023136"/>
    </source>
</evidence>
<evidence type="ECO:0000256" key="2">
    <source>
        <dbReference type="ARBA" id="ARBA00022692"/>
    </source>
</evidence>
<evidence type="ECO:0000313" key="11">
    <source>
        <dbReference type="EMBL" id="CAL4776761.1"/>
    </source>
</evidence>
<dbReference type="PROSITE" id="PS50297">
    <property type="entry name" value="ANK_REP_REGION"/>
    <property type="match status" value="1"/>
</dbReference>
<dbReference type="Pfam" id="PF00023">
    <property type="entry name" value="Ank"/>
    <property type="match status" value="1"/>
</dbReference>
<dbReference type="SUPFAM" id="SSF48403">
    <property type="entry name" value="Ankyrin repeat"/>
    <property type="match status" value="1"/>
</dbReference>
<reference evidence="11 12" key="2">
    <citation type="submission" date="2024-05" db="EMBL/GenBank/DDBJ databases">
        <authorList>
            <person name="Chen Y."/>
            <person name="Shah S."/>
            <person name="Dougan E. K."/>
            <person name="Thang M."/>
            <person name="Chan C."/>
        </authorList>
    </citation>
    <scope>NUCLEOTIDE SEQUENCE [LARGE SCALE GENOMIC DNA]</scope>
</reference>
<name>A0A9P1FTX6_9DINO</name>
<evidence type="ECO:0000313" key="12">
    <source>
        <dbReference type="Proteomes" id="UP001152797"/>
    </source>
</evidence>
<evidence type="ECO:0000256" key="3">
    <source>
        <dbReference type="ARBA" id="ARBA00022737"/>
    </source>
</evidence>
<keyword evidence="5 7" id="KW-0040">ANK repeat</keyword>
<dbReference type="GO" id="GO:0005216">
    <property type="term" value="F:monoatomic ion channel activity"/>
    <property type="evidence" value="ECO:0007669"/>
    <property type="project" value="InterPro"/>
</dbReference>
<organism evidence="10">
    <name type="scientific">Cladocopium goreaui</name>
    <dbReference type="NCBI Taxonomy" id="2562237"/>
    <lineage>
        <taxon>Eukaryota</taxon>
        <taxon>Sar</taxon>
        <taxon>Alveolata</taxon>
        <taxon>Dinophyceae</taxon>
        <taxon>Suessiales</taxon>
        <taxon>Symbiodiniaceae</taxon>
        <taxon>Cladocopium</taxon>
    </lineage>
</organism>
<evidence type="ECO:0000259" key="9">
    <source>
        <dbReference type="Pfam" id="PF00520"/>
    </source>
</evidence>
<evidence type="ECO:0000256" key="7">
    <source>
        <dbReference type="PROSITE-ProRule" id="PRU00023"/>
    </source>
</evidence>
<dbReference type="SMART" id="SM00248">
    <property type="entry name" value="ANK"/>
    <property type="match status" value="3"/>
</dbReference>
<feature type="domain" description="Ion transport" evidence="9">
    <location>
        <begin position="451"/>
        <end position="613"/>
    </location>
</feature>
<protein>
    <submittedName>
        <fullName evidence="11">Ion transport domain-containing protein</fullName>
    </submittedName>
</protein>
<evidence type="ECO:0000256" key="5">
    <source>
        <dbReference type="ARBA" id="ARBA00023043"/>
    </source>
</evidence>
<dbReference type="PROSITE" id="PS50088">
    <property type="entry name" value="ANK_REPEAT"/>
    <property type="match status" value="1"/>
</dbReference>
<accession>A0A9P1FTX6</accession>
<dbReference type="Gene3D" id="1.25.40.20">
    <property type="entry name" value="Ankyrin repeat-containing domain"/>
    <property type="match status" value="1"/>
</dbReference>
<sequence length="737" mass="82534">MILMASEPLLSLGHPKENLIVFYWNLRECFGNDLHFATFEGNKEKVVKLLKADPTLVESRFTYQVSANEEGSGQAIHLAASRGHLDVVKELLAHGASLAAFVTRNGRPFYDVLHAAIIAEGRGGEDHVIKFLLPKVQLGRTCDGKHPLHLAFVMGKPSLVCLIRSWMEKTDDKSSEPQWADSQSAVTAPLRLGIQGMKMTLRELILCADASVLSLRIFMEDSPRAVPLFLKRLDNLGMLRKVVDDAQITSFDVANLLRRSPDAALSILDASTVTPASHSDYPLPAEISFEPRDVPQMVWNLVNRGRKDAEVLTFLEEDNEWAYDFVRHRGPPWHDWLKYKGGETLEAKIQVCLIPDIMTPQVFSSLAAQETDMKVFENPTIANMIVHVFEHHAGKIPLVRSVMSLWALALLCLHSWSMRHLEPGDDLPQIASIAVRFLAAEGVVDVLWEFLEFCGWAAIGEPWQYFSMDNFLDWLGAFVPSYLWWDPTFRPVLVVTILLCWVRLLRVASCCEPIGRELQPFTRLLKGLGPVLYISGVAFGAWSHAFFSLQGGSLDLSVYNSFVTLITAGLPGEPNTDPLEAALLYLAVTVFTVVILNIFIGVIGEEYSRLKEESPLLFRQQRARMCLHYVLRKPHFRCNLCSPNLADLGVVLAVAVGIAIQVYSAHQGGYFLSEGEGFVYVILLAFMHAMSMQSYTLLPDGCSAKGRFLWFFCPASRSMEDTDLEEFTFDFDDSTLT</sequence>
<dbReference type="PANTHER" id="PTHR24198:SF165">
    <property type="entry name" value="ANKYRIN REPEAT-CONTAINING PROTEIN-RELATED"/>
    <property type="match status" value="1"/>
</dbReference>
<dbReference type="EMBL" id="CAMXCT010001369">
    <property type="protein sequence ID" value="CAI3989449.1"/>
    <property type="molecule type" value="Genomic_DNA"/>
</dbReference>
<gene>
    <name evidence="10" type="ORF">C1SCF055_LOCUS16525</name>
</gene>
<feature type="transmembrane region" description="Helical" evidence="8">
    <location>
        <begin position="527"/>
        <end position="547"/>
    </location>
</feature>
<keyword evidence="3" id="KW-0677">Repeat</keyword>
<comment type="subcellular location">
    <subcellularLocation>
        <location evidence="1">Membrane</location>
        <topology evidence="1">Multi-pass membrane protein</topology>
    </subcellularLocation>
</comment>
<dbReference type="GO" id="GO:0016020">
    <property type="term" value="C:membrane"/>
    <property type="evidence" value="ECO:0007669"/>
    <property type="project" value="UniProtKB-SubCell"/>
</dbReference>
<evidence type="ECO:0000256" key="4">
    <source>
        <dbReference type="ARBA" id="ARBA00022989"/>
    </source>
</evidence>
<reference evidence="10" key="1">
    <citation type="submission" date="2022-10" db="EMBL/GenBank/DDBJ databases">
        <authorList>
            <person name="Chen Y."/>
            <person name="Dougan E. K."/>
            <person name="Chan C."/>
            <person name="Rhodes N."/>
            <person name="Thang M."/>
        </authorList>
    </citation>
    <scope>NUCLEOTIDE SEQUENCE</scope>
</reference>
<evidence type="ECO:0000256" key="1">
    <source>
        <dbReference type="ARBA" id="ARBA00004141"/>
    </source>
</evidence>
<keyword evidence="12" id="KW-1185">Reference proteome</keyword>
<keyword evidence="4 8" id="KW-1133">Transmembrane helix</keyword>
<proteinExistence type="predicted"/>
<dbReference type="Proteomes" id="UP001152797">
    <property type="component" value="Unassembled WGS sequence"/>
</dbReference>
<dbReference type="OrthoDB" id="443032at2759"/>
<dbReference type="PANTHER" id="PTHR24198">
    <property type="entry name" value="ANKYRIN REPEAT AND PROTEIN KINASE DOMAIN-CONTAINING PROTEIN"/>
    <property type="match status" value="1"/>
</dbReference>
<evidence type="ECO:0000313" key="10">
    <source>
        <dbReference type="EMBL" id="CAI3989449.1"/>
    </source>
</evidence>
<feature type="transmembrane region" description="Helical" evidence="8">
    <location>
        <begin position="645"/>
        <end position="665"/>
    </location>
</feature>
<comment type="caution">
    <text evidence="10">The sequence shown here is derived from an EMBL/GenBank/DDBJ whole genome shotgun (WGS) entry which is preliminary data.</text>
</comment>
<evidence type="ECO:0000256" key="8">
    <source>
        <dbReference type="SAM" id="Phobius"/>
    </source>
</evidence>
<dbReference type="Pfam" id="PF00520">
    <property type="entry name" value="Ion_trans"/>
    <property type="match status" value="1"/>
</dbReference>
<dbReference type="InterPro" id="IPR036770">
    <property type="entry name" value="Ankyrin_rpt-contain_sf"/>
</dbReference>
<keyword evidence="2 8" id="KW-0812">Transmembrane</keyword>
<dbReference type="EMBL" id="CAMXCT020001369">
    <property type="protein sequence ID" value="CAL1142824.1"/>
    <property type="molecule type" value="Genomic_DNA"/>
</dbReference>
<feature type="transmembrane region" description="Helical" evidence="8">
    <location>
        <begin position="677"/>
        <end position="698"/>
    </location>
</feature>
<dbReference type="AlphaFoldDB" id="A0A9P1FTX6"/>
<feature type="repeat" description="ANK" evidence="7">
    <location>
        <begin position="71"/>
        <end position="103"/>
    </location>
</feature>
<dbReference type="SUPFAM" id="SSF81324">
    <property type="entry name" value="Voltage-gated potassium channels"/>
    <property type="match status" value="1"/>
</dbReference>
<dbReference type="InterPro" id="IPR002110">
    <property type="entry name" value="Ankyrin_rpt"/>
</dbReference>
<feature type="transmembrane region" description="Helical" evidence="8">
    <location>
        <begin position="488"/>
        <end position="506"/>
    </location>
</feature>
<dbReference type="InterPro" id="IPR005821">
    <property type="entry name" value="Ion_trans_dom"/>
</dbReference>
<feature type="transmembrane region" description="Helical" evidence="8">
    <location>
        <begin position="582"/>
        <end position="603"/>
    </location>
</feature>
<keyword evidence="6 8" id="KW-0472">Membrane</keyword>